<comment type="caution">
    <text evidence="2">The sequence shown here is derived from an EMBL/GenBank/DDBJ whole genome shotgun (WGS) entry which is preliminary data.</text>
</comment>
<keyword evidence="1" id="KW-0812">Transmembrane</keyword>
<proteinExistence type="predicted"/>
<accession>A0A9X1B5E6</accession>
<keyword evidence="1" id="KW-0472">Membrane</keyword>
<dbReference type="RefSeq" id="WP_200246456.1">
    <property type="nucleotide sequence ID" value="NZ_NRRY01000030.1"/>
</dbReference>
<feature type="transmembrane region" description="Helical" evidence="1">
    <location>
        <begin position="61"/>
        <end position="78"/>
    </location>
</feature>
<organism evidence="2 3">
    <name type="scientific">Lamprobacter modestohalophilus</name>
    <dbReference type="NCBI Taxonomy" id="1064514"/>
    <lineage>
        <taxon>Bacteria</taxon>
        <taxon>Pseudomonadati</taxon>
        <taxon>Pseudomonadota</taxon>
        <taxon>Gammaproteobacteria</taxon>
        <taxon>Chromatiales</taxon>
        <taxon>Chromatiaceae</taxon>
        <taxon>Lamprobacter</taxon>
    </lineage>
</organism>
<dbReference type="Proteomes" id="UP001138768">
    <property type="component" value="Unassembled WGS sequence"/>
</dbReference>
<dbReference type="AlphaFoldDB" id="A0A9X1B5E6"/>
<keyword evidence="3" id="KW-1185">Reference proteome</keyword>
<keyword evidence="1" id="KW-1133">Transmembrane helix</keyword>
<name>A0A9X1B5E6_9GAMM</name>
<evidence type="ECO:0000313" key="3">
    <source>
        <dbReference type="Proteomes" id="UP001138768"/>
    </source>
</evidence>
<feature type="transmembrane region" description="Helical" evidence="1">
    <location>
        <begin position="31"/>
        <end position="49"/>
    </location>
</feature>
<evidence type="ECO:0000313" key="2">
    <source>
        <dbReference type="EMBL" id="MBK1620039.1"/>
    </source>
</evidence>
<sequence length="144" mass="16322">MHSPATIQIPRYLEIYIRTINSELDRFWSRFNLYAAIEILAVVALMLAFDKVQIHPDTARAANTVVCLWSITGSLFIWQSMEIQRRLVTAIVAAEANLPDDVGLFREALRSVSPSHFLMFRACFSFSVVCSIFWGGMIFLGPYG</sequence>
<dbReference type="EMBL" id="NRRY01000030">
    <property type="protein sequence ID" value="MBK1620039.1"/>
    <property type="molecule type" value="Genomic_DNA"/>
</dbReference>
<reference evidence="2 3" key="1">
    <citation type="journal article" date="2020" name="Microorganisms">
        <title>Osmotic Adaptation and Compatible Solute Biosynthesis of Phototrophic Bacteria as Revealed from Genome Analyses.</title>
        <authorList>
            <person name="Imhoff J.F."/>
            <person name="Rahn T."/>
            <person name="Kunzel S."/>
            <person name="Keller A."/>
            <person name="Neulinger S.C."/>
        </authorList>
    </citation>
    <scope>NUCLEOTIDE SEQUENCE [LARGE SCALE GENOMIC DNA]</scope>
    <source>
        <strain evidence="2 3">DSM 25653</strain>
    </source>
</reference>
<gene>
    <name evidence="2" type="ORF">CKO42_16640</name>
</gene>
<protein>
    <submittedName>
        <fullName evidence="2">Uncharacterized protein</fullName>
    </submittedName>
</protein>
<evidence type="ECO:0000256" key="1">
    <source>
        <dbReference type="SAM" id="Phobius"/>
    </source>
</evidence>
<feature type="transmembrane region" description="Helical" evidence="1">
    <location>
        <begin position="118"/>
        <end position="140"/>
    </location>
</feature>